<dbReference type="PANTHER" id="PTHR42988:SF2">
    <property type="entry name" value="CYCLIC NUCLEOTIDE PHOSPHODIESTERASE CBUA0032-RELATED"/>
    <property type="match status" value="1"/>
</dbReference>
<dbReference type="GO" id="GO:0016787">
    <property type="term" value="F:hydrolase activity"/>
    <property type="evidence" value="ECO:0007669"/>
    <property type="project" value="UniProtKB-KW"/>
</dbReference>
<feature type="domain" description="Calcineurin-like phosphoesterase" evidence="5">
    <location>
        <begin position="4"/>
        <end position="192"/>
    </location>
</feature>
<dbReference type="Proteomes" id="UP000029391">
    <property type="component" value="Unassembled WGS sequence"/>
</dbReference>
<dbReference type="PANTHER" id="PTHR42988">
    <property type="entry name" value="PHOSPHOHYDROLASE"/>
    <property type="match status" value="1"/>
</dbReference>
<protein>
    <recommendedName>
        <fullName evidence="5">Calcineurin-like phosphoesterase domain-containing protein</fullName>
    </recommendedName>
</protein>
<gene>
    <name evidence="6" type="ORF">P873_06730</name>
</gene>
<dbReference type="Gene3D" id="3.60.21.10">
    <property type="match status" value="1"/>
</dbReference>
<dbReference type="STRING" id="1121013.GCA_000426365_01919"/>
<dbReference type="InterPro" id="IPR004843">
    <property type="entry name" value="Calcineurin-like_PHP"/>
</dbReference>
<evidence type="ECO:0000259" key="5">
    <source>
        <dbReference type="Pfam" id="PF00149"/>
    </source>
</evidence>
<keyword evidence="1" id="KW-0479">Metal-binding</keyword>
<dbReference type="OrthoDB" id="9811542at2"/>
<dbReference type="GO" id="GO:0046872">
    <property type="term" value="F:metal ion binding"/>
    <property type="evidence" value="ECO:0007669"/>
    <property type="project" value="UniProtKB-KW"/>
</dbReference>
<keyword evidence="7" id="KW-1185">Reference proteome</keyword>
<name>A0A091BCG6_9GAMM</name>
<dbReference type="AlphaFoldDB" id="A0A091BCG6"/>
<keyword evidence="3" id="KW-0408">Iron</keyword>
<evidence type="ECO:0000256" key="2">
    <source>
        <dbReference type="ARBA" id="ARBA00022801"/>
    </source>
</evidence>
<dbReference type="RefSeq" id="WP_026817765.1">
    <property type="nucleotide sequence ID" value="NZ_AWXU01000020.1"/>
</dbReference>
<dbReference type="InterPro" id="IPR050884">
    <property type="entry name" value="CNP_phosphodiesterase-III"/>
</dbReference>
<proteinExistence type="inferred from homology"/>
<dbReference type="Pfam" id="PF00149">
    <property type="entry name" value="Metallophos"/>
    <property type="match status" value="1"/>
</dbReference>
<evidence type="ECO:0000256" key="3">
    <source>
        <dbReference type="ARBA" id="ARBA00023004"/>
    </source>
</evidence>
<keyword evidence="2" id="KW-0378">Hydrolase</keyword>
<comment type="caution">
    <text evidence="6">The sequence shown here is derived from an EMBL/GenBank/DDBJ whole genome shotgun (WGS) entry which is preliminary data.</text>
</comment>
<accession>A0A091BCG6</accession>
<evidence type="ECO:0000313" key="7">
    <source>
        <dbReference type="Proteomes" id="UP000029391"/>
    </source>
</evidence>
<reference evidence="6 7" key="1">
    <citation type="submission" date="2013-09" db="EMBL/GenBank/DDBJ databases">
        <title>Genome sequencing of Arenimonas composti.</title>
        <authorList>
            <person name="Chen F."/>
            <person name="Wang G."/>
        </authorList>
    </citation>
    <scope>NUCLEOTIDE SEQUENCE [LARGE SCALE GENOMIC DNA]</scope>
    <source>
        <strain evidence="6 7">TR7-09</strain>
    </source>
</reference>
<sequence length="265" mass="29400">MSLLLHVSDTHFGTEQPEVVEAVVALAQQRRPDVLVLSGDLTQRARRRQFAAALRFCERLAVPRWLVLPGNHDIPLFDVFTRAFAPYRGFVRRFGADFAPELDLDDVLVIGVNTTRRYRHKHGEVSAAQVAAVAARLRAARPEQVRIVVTHQPVDLPPERDPKNLLRGRERAVPAWVEAGADLVLGGHIHWPFVRPLSASFPQLRRSAWAVSAGTAVSSRVRMQVGNSLNLITTHGDGRVVVERFDFRAGAGFGVVDRHDLQTAG</sequence>
<organism evidence="6 7">
    <name type="scientific">Arenimonas composti TR7-09 = DSM 18010</name>
    <dbReference type="NCBI Taxonomy" id="1121013"/>
    <lineage>
        <taxon>Bacteria</taxon>
        <taxon>Pseudomonadati</taxon>
        <taxon>Pseudomonadota</taxon>
        <taxon>Gammaproteobacteria</taxon>
        <taxon>Lysobacterales</taxon>
        <taxon>Lysobacteraceae</taxon>
        <taxon>Arenimonas</taxon>
    </lineage>
</organism>
<dbReference type="EMBL" id="AWXU01000020">
    <property type="protein sequence ID" value="KFN50363.1"/>
    <property type="molecule type" value="Genomic_DNA"/>
</dbReference>
<evidence type="ECO:0000256" key="4">
    <source>
        <dbReference type="ARBA" id="ARBA00025742"/>
    </source>
</evidence>
<dbReference type="InterPro" id="IPR029052">
    <property type="entry name" value="Metallo-depent_PP-like"/>
</dbReference>
<evidence type="ECO:0000256" key="1">
    <source>
        <dbReference type="ARBA" id="ARBA00022723"/>
    </source>
</evidence>
<dbReference type="eggNOG" id="COG1409">
    <property type="taxonomic scope" value="Bacteria"/>
</dbReference>
<comment type="similarity">
    <text evidence="4">Belongs to the cyclic nucleotide phosphodiesterase class-III family.</text>
</comment>
<evidence type="ECO:0000313" key="6">
    <source>
        <dbReference type="EMBL" id="KFN50363.1"/>
    </source>
</evidence>
<dbReference type="SUPFAM" id="SSF56300">
    <property type="entry name" value="Metallo-dependent phosphatases"/>
    <property type="match status" value="1"/>
</dbReference>